<dbReference type="InterPro" id="IPR041442">
    <property type="entry name" value="PIH1D1/2/3_CS-like"/>
</dbReference>
<evidence type="ECO:0000259" key="5">
    <source>
        <dbReference type="Pfam" id="PF18201"/>
    </source>
</evidence>
<reference evidence="6" key="1">
    <citation type="submission" date="2021-01" db="EMBL/GenBank/DDBJ databases">
        <authorList>
            <person name="Corre E."/>
            <person name="Pelletier E."/>
            <person name="Niang G."/>
            <person name="Scheremetjew M."/>
            <person name="Finn R."/>
            <person name="Kale V."/>
            <person name="Holt S."/>
            <person name="Cochrane G."/>
            <person name="Meng A."/>
            <person name="Brown T."/>
            <person name="Cohen L."/>
        </authorList>
    </citation>
    <scope>NUCLEOTIDE SEQUENCE</scope>
    <source>
        <strain evidence="6">SL-175</strain>
    </source>
</reference>
<dbReference type="PANTHER" id="PTHR22997">
    <property type="entry name" value="PIH1 DOMAIN-CONTAINING PROTEIN 1"/>
    <property type="match status" value="1"/>
</dbReference>
<evidence type="ECO:0000259" key="4">
    <source>
        <dbReference type="Pfam" id="PF08190"/>
    </source>
</evidence>
<dbReference type="InterPro" id="IPR012981">
    <property type="entry name" value="PIH1_N"/>
</dbReference>
<evidence type="ECO:0000256" key="2">
    <source>
        <dbReference type="ARBA" id="ARBA00040540"/>
    </source>
</evidence>
<protein>
    <recommendedName>
        <fullName evidence="2">PIH1 domain-containing protein 1</fullName>
    </recommendedName>
</protein>
<dbReference type="PANTHER" id="PTHR22997:SF0">
    <property type="entry name" value="PIH1 DOMAIN-CONTAINING PROTEIN 1"/>
    <property type="match status" value="1"/>
</dbReference>
<dbReference type="AlphaFoldDB" id="A0A7S0XB47"/>
<dbReference type="EMBL" id="HBFC01024936">
    <property type="protein sequence ID" value="CAD8712380.1"/>
    <property type="molecule type" value="Transcribed_RNA"/>
</dbReference>
<feature type="compositionally biased region" description="Low complexity" evidence="3">
    <location>
        <begin position="569"/>
        <end position="583"/>
    </location>
</feature>
<dbReference type="Pfam" id="PF08190">
    <property type="entry name" value="PIH1"/>
    <property type="match status" value="1"/>
</dbReference>
<evidence type="ECO:0000256" key="3">
    <source>
        <dbReference type="SAM" id="MobiDB-lite"/>
    </source>
</evidence>
<dbReference type="GO" id="GO:0005737">
    <property type="term" value="C:cytoplasm"/>
    <property type="evidence" value="ECO:0007669"/>
    <property type="project" value="TreeGrafter"/>
</dbReference>
<organism evidence="6">
    <name type="scientific">Mantoniella antarctica</name>
    <dbReference type="NCBI Taxonomy" id="81844"/>
    <lineage>
        <taxon>Eukaryota</taxon>
        <taxon>Viridiplantae</taxon>
        <taxon>Chlorophyta</taxon>
        <taxon>Mamiellophyceae</taxon>
        <taxon>Mamiellales</taxon>
        <taxon>Mamiellaceae</taxon>
        <taxon>Mantoniella</taxon>
    </lineage>
</organism>
<feature type="compositionally biased region" description="Basic and acidic residues" evidence="3">
    <location>
        <begin position="521"/>
        <end position="533"/>
    </location>
</feature>
<feature type="domain" description="PIH1D1/2/3 CS-like" evidence="5">
    <location>
        <begin position="331"/>
        <end position="405"/>
    </location>
</feature>
<accession>A0A7S0XB47</accession>
<sequence length="606" mass="63116">MSSGDESAREEQARSNLDALKLSSDEVSKFETAFKDPAFKQMFAEYAAEISDPKNKAESDLYLRQLEYENKVESVYGKGVQLVIPAPGFVVKTADKTTGRKVFVNVCHTDKCEDATSAKMPGGLQWSVPHTLGQAHEEADKAGVACTAYDFCVSTHTYGLTQRDERLCTMVVETAIEAVSRAYSADLDTTFTLPKRTFVGDKPGVQAIKGDKSATQGGKFTGAGGVPAEGKAPGGRIQPMASPSRVPAEEGADAVVNGPGVGSGSGSEGDDPGAGSSAFRFDKAVTRPAKPSPPATEPEGECEPRHAIVHRQGAADLSKTFGNSSASAAMNKRRDNRPDALVVRVHTPKIDSIAGAELDVSDTRLFLCVPGKYRLDLELPYPVFGDEGKAKFDKAARRLEVTLSVRPGEEAAAVPFTEPKMVVDAEEEEDDGFAKVEPPAPAPAAPAPAPVPVAAGGMETGEVVGNKCVGGGDSDEESGYVMVDKDEVRAAASAAAAVAAAAAFEASGETDNQRLWREMHEKQAAERAVEAKAAEAPTPAAPAADGEGHGGDTSEEDEDNVEGRQPGGAAAVPAAAVRAASAAHSGPSVTFIRPSLGGSSLDDELD</sequence>
<feature type="compositionally biased region" description="Low complexity" evidence="3">
    <location>
        <begin position="534"/>
        <end position="544"/>
    </location>
</feature>
<evidence type="ECO:0000313" key="6">
    <source>
        <dbReference type="EMBL" id="CAD8712380.1"/>
    </source>
</evidence>
<proteinExistence type="inferred from homology"/>
<feature type="region of interest" description="Disordered" evidence="3">
    <location>
        <begin position="521"/>
        <end position="606"/>
    </location>
</feature>
<dbReference type="InterPro" id="IPR050734">
    <property type="entry name" value="PIH1/Kintoun_subfamily"/>
</dbReference>
<feature type="domain" description="PIH1 N-terminal" evidence="4">
    <location>
        <begin position="50"/>
        <end position="213"/>
    </location>
</feature>
<feature type="region of interest" description="Disordered" evidence="3">
    <location>
        <begin position="201"/>
        <end position="278"/>
    </location>
</feature>
<gene>
    <name evidence="6" type="ORF">MANT1106_LOCUS15067</name>
</gene>
<feature type="region of interest" description="Disordered" evidence="3">
    <location>
        <begin position="283"/>
        <end position="302"/>
    </location>
</feature>
<comment type="similarity">
    <text evidence="1">Belongs to the PIH1 family.</text>
</comment>
<dbReference type="Pfam" id="PF18201">
    <property type="entry name" value="PIH1_CS"/>
    <property type="match status" value="1"/>
</dbReference>
<evidence type="ECO:0000256" key="1">
    <source>
        <dbReference type="ARBA" id="ARBA00008511"/>
    </source>
</evidence>
<name>A0A7S0XB47_9CHLO</name>